<dbReference type="InterPro" id="IPR023798">
    <property type="entry name" value="Ribosomal_uS7_dom"/>
</dbReference>
<name>A0A345UC59_9EUGL</name>
<proteinExistence type="inferred from homology"/>
<dbReference type="GO" id="GO:0019843">
    <property type="term" value="F:rRNA binding"/>
    <property type="evidence" value="ECO:0007669"/>
    <property type="project" value="UniProtKB-UniRule"/>
</dbReference>
<evidence type="ECO:0000256" key="2">
    <source>
        <dbReference type="ARBA" id="ARBA00022730"/>
    </source>
</evidence>
<dbReference type="GO" id="GO:0003735">
    <property type="term" value="F:structural constituent of ribosome"/>
    <property type="evidence" value="ECO:0007669"/>
    <property type="project" value="InterPro"/>
</dbReference>
<dbReference type="InterPro" id="IPR020606">
    <property type="entry name" value="Ribosomal_uS7_CS"/>
</dbReference>
<dbReference type="RefSeq" id="YP_009512085.1">
    <property type="nucleotide sequence ID" value="NC_039156.1"/>
</dbReference>
<dbReference type="InterPro" id="IPR036823">
    <property type="entry name" value="Ribosomal_uS7_dom_sf"/>
</dbReference>
<dbReference type="CDD" id="cd14869">
    <property type="entry name" value="uS7_Bacteria"/>
    <property type="match status" value="1"/>
</dbReference>
<dbReference type="InterPro" id="IPR005717">
    <property type="entry name" value="Ribosomal_uS7_bac/org-type"/>
</dbReference>
<evidence type="ECO:0000256" key="1">
    <source>
        <dbReference type="ARBA" id="ARBA00007151"/>
    </source>
</evidence>
<dbReference type="PANTHER" id="PTHR11205">
    <property type="entry name" value="RIBOSOMAL PROTEIN S7"/>
    <property type="match status" value="1"/>
</dbReference>
<sequence>MSRRRRSKKRLIIQDPLYNSELVSQIINKILLKGKKTIAQYIFYEAMKKIQETLNKEPLEILKKAIENATPSVEVRSKRIGGTTYQVPVEVKAERAISLSLKFLINAARERPGRNMIIKLGNEILDAYDNTGGAVKKKKKFIKKQKQTKHFQT</sequence>
<accession>A0A345UC59</accession>
<dbReference type="EMBL" id="MF622086">
    <property type="protein sequence ID" value="AXI98045.1"/>
    <property type="molecule type" value="Genomic_DNA"/>
</dbReference>
<dbReference type="GO" id="GO:0006412">
    <property type="term" value="P:translation"/>
    <property type="evidence" value="ECO:0007669"/>
    <property type="project" value="UniProtKB-UniRule"/>
</dbReference>
<dbReference type="HAMAP" id="MF_00480_B">
    <property type="entry name" value="Ribosomal_uS7_B"/>
    <property type="match status" value="1"/>
</dbReference>
<keyword evidence="5 6" id="KW-0687">Ribonucleoprotein</keyword>
<dbReference type="SUPFAM" id="SSF47973">
    <property type="entry name" value="Ribosomal protein S7"/>
    <property type="match status" value="1"/>
</dbReference>
<evidence type="ECO:0000256" key="3">
    <source>
        <dbReference type="ARBA" id="ARBA00022884"/>
    </source>
</evidence>
<geneLocation type="chloroplast" evidence="9"/>
<comment type="similarity">
    <text evidence="1 6 7">Belongs to the universal ribosomal protein uS7 family.</text>
</comment>
<evidence type="ECO:0000256" key="4">
    <source>
        <dbReference type="ARBA" id="ARBA00022980"/>
    </source>
</evidence>
<dbReference type="PROSITE" id="PS00052">
    <property type="entry name" value="RIBOSOMAL_S7"/>
    <property type="match status" value="1"/>
</dbReference>
<comment type="function">
    <text evidence="6">One of the primary rRNA binding proteins, it binds directly to 16S rRNA where it nucleates assembly of the head domain of the 30S subunit.</text>
</comment>
<gene>
    <name evidence="6 9" type="primary">rps7</name>
</gene>
<evidence type="ECO:0000256" key="7">
    <source>
        <dbReference type="RuleBase" id="RU003619"/>
    </source>
</evidence>
<evidence type="ECO:0000256" key="5">
    <source>
        <dbReference type="ARBA" id="ARBA00023274"/>
    </source>
</evidence>
<evidence type="ECO:0000259" key="8">
    <source>
        <dbReference type="Pfam" id="PF00177"/>
    </source>
</evidence>
<feature type="domain" description="Small ribosomal subunit protein uS7" evidence="8">
    <location>
        <begin position="2"/>
        <end position="143"/>
    </location>
</feature>
<dbReference type="GO" id="GO:0015935">
    <property type="term" value="C:small ribosomal subunit"/>
    <property type="evidence" value="ECO:0007669"/>
    <property type="project" value="InterPro"/>
</dbReference>
<dbReference type="GeneID" id="37624961"/>
<keyword evidence="4 6" id="KW-0689">Ribosomal protein</keyword>
<dbReference type="GO" id="GO:0009507">
    <property type="term" value="C:chloroplast"/>
    <property type="evidence" value="ECO:0007669"/>
    <property type="project" value="UniProtKB-SubCell"/>
</dbReference>
<dbReference type="PIRSF" id="PIRSF002122">
    <property type="entry name" value="RPS7p_RPS7a_RPS5e_RPS7o"/>
    <property type="match status" value="1"/>
</dbReference>
<keyword evidence="9" id="KW-0934">Plastid</keyword>
<keyword evidence="3 6" id="KW-0694">RNA-binding</keyword>
<comment type="subunit">
    <text evidence="6">Part of the 30S ribosomal subunit.</text>
</comment>
<evidence type="ECO:0000313" key="9">
    <source>
        <dbReference type="EMBL" id="AXI98045.1"/>
    </source>
</evidence>
<dbReference type="InterPro" id="IPR000235">
    <property type="entry name" value="Ribosomal_uS7"/>
</dbReference>
<protein>
    <recommendedName>
        <fullName evidence="6">Small ribosomal subunit protein uS7c</fullName>
    </recommendedName>
</protein>
<dbReference type="Pfam" id="PF00177">
    <property type="entry name" value="Ribosomal_S7"/>
    <property type="match status" value="1"/>
</dbReference>
<evidence type="ECO:0000256" key="6">
    <source>
        <dbReference type="HAMAP-Rule" id="MF_00480"/>
    </source>
</evidence>
<dbReference type="NCBIfam" id="TIGR01029">
    <property type="entry name" value="rpsG_bact"/>
    <property type="match status" value="1"/>
</dbReference>
<keyword evidence="2 6" id="KW-0699">rRNA-binding</keyword>
<dbReference type="Gene3D" id="1.10.455.10">
    <property type="entry name" value="Ribosomal protein S7 domain"/>
    <property type="match status" value="1"/>
</dbReference>
<reference evidence="9" key="1">
    <citation type="journal article" date="2018" name="J. Appl. Phycol.">
        <title>Intrageneric chloroplast genome comparison in the genus Euglena (Phylum: Euglenophyta) with annotated chloroplast genomes of Euglena hiemalis and Euglena clara.</title>
        <authorList>
            <person name="Ellala Hewadikaramge M."/>
            <person name="Linton E."/>
        </authorList>
    </citation>
    <scope>NUCLEOTIDE SEQUENCE</scope>
    <source>
        <strain evidence="9">CCAP1224.35</strain>
    </source>
</reference>
<keyword evidence="9" id="KW-0150">Chloroplast</keyword>
<comment type="subcellular location">
    <subcellularLocation>
        <location evidence="6">Plastid</location>
        <location evidence="6">Chloroplast</location>
    </subcellularLocation>
</comment>
<dbReference type="AlphaFoldDB" id="A0A345UC59"/>
<organism evidence="9">
    <name type="scientific">Euglena hiemalis</name>
    <dbReference type="NCBI Taxonomy" id="392896"/>
    <lineage>
        <taxon>Eukaryota</taxon>
        <taxon>Discoba</taxon>
        <taxon>Euglenozoa</taxon>
        <taxon>Euglenida</taxon>
        <taxon>Spirocuta</taxon>
        <taxon>Euglenophyceae</taxon>
        <taxon>Euglenales</taxon>
        <taxon>Euglenaceae</taxon>
        <taxon>Euglena</taxon>
    </lineage>
</organism>